<keyword evidence="2" id="KW-0813">Transport</keyword>
<keyword evidence="9" id="KW-0206">Cytoskeleton</keyword>
<evidence type="ECO:0000256" key="1">
    <source>
        <dbReference type="ARBA" id="ARBA00004245"/>
    </source>
</evidence>
<keyword evidence="8" id="KW-0505">Motor protein</keyword>
<dbReference type="GO" id="GO:0005874">
    <property type="term" value="C:microtubule"/>
    <property type="evidence" value="ECO:0007669"/>
    <property type="project" value="UniProtKB-KW"/>
</dbReference>
<reference evidence="11 12" key="1">
    <citation type="submission" date="2019-07" db="EMBL/GenBank/DDBJ databases">
        <title>Finished genome of Venturia effusa.</title>
        <authorList>
            <person name="Young C.A."/>
            <person name="Cox M.P."/>
            <person name="Ganley A.R.D."/>
            <person name="David W.J."/>
        </authorList>
    </citation>
    <scope>NUCLEOTIDE SEQUENCE [LARGE SCALE GENOMIC DNA]</scope>
    <source>
        <strain evidence="12">albino</strain>
    </source>
</reference>
<organism evidence="11 12">
    <name type="scientific">Venturia effusa</name>
    <dbReference type="NCBI Taxonomy" id="50376"/>
    <lineage>
        <taxon>Eukaryota</taxon>
        <taxon>Fungi</taxon>
        <taxon>Dikarya</taxon>
        <taxon>Ascomycota</taxon>
        <taxon>Pezizomycotina</taxon>
        <taxon>Dothideomycetes</taxon>
        <taxon>Pleosporomycetidae</taxon>
        <taxon>Venturiales</taxon>
        <taxon>Venturiaceae</taxon>
        <taxon>Venturia</taxon>
    </lineage>
</organism>
<evidence type="ECO:0000256" key="6">
    <source>
        <dbReference type="ARBA" id="ARBA00022840"/>
    </source>
</evidence>
<keyword evidence="7" id="KW-0243">Dynein</keyword>
<evidence type="ECO:0000313" key="12">
    <source>
        <dbReference type="Proteomes" id="UP000316270"/>
    </source>
</evidence>
<dbReference type="PANTHER" id="PTHR12688:SF0">
    <property type="entry name" value="DYNEIN LIGHT INTERMEDIATE CHAIN"/>
    <property type="match status" value="1"/>
</dbReference>
<evidence type="ECO:0000256" key="3">
    <source>
        <dbReference type="ARBA" id="ARBA00022490"/>
    </source>
</evidence>
<evidence type="ECO:0000313" key="11">
    <source>
        <dbReference type="EMBL" id="QDS69546.1"/>
    </source>
</evidence>
<keyword evidence="4" id="KW-0493">Microtubule</keyword>
<dbReference type="GO" id="GO:0005868">
    <property type="term" value="C:cytoplasmic dynein complex"/>
    <property type="evidence" value="ECO:0007669"/>
    <property type="project" value="InterPro"/>
</dbReference>
<dbReference type="InterPro" id="IPR022780">
    <property type="entry name" value="Dynein_light_int_chain"/>
</dbReference>
<dbReference type="GO" id="GO:0000226">
    <property type="term" value="P:microtubule cytoskeleton organization"/>
    <property type="evidence" value="ECO:0007669"/>
    <property type="project" value="TreeGrafter"/>
</dbReference>
<evidence type="ECO:0000256" key="10">
    <source>
        <dbReference type="SAM" id="MobiDB-lite"/>
    </source>
</evidence>
<evidence type="ECO:0000256" key="7">
    <source>
        <dbReference type="ARBA" id="ARBA00023017"/>
    </source>
</evidence>
<dbReference type="GO" id="GO:0007018">
    <property type="term" value="P:microtubule-based movement"/>
    <property type="evidence" value="ECO:0007669"/>
    <property type="project" value="InterPro"/>
</dbReference>
<keyword evidence="6" id="KW-0067">ATP-binding</keyword>
<evidence type="ECO:0000256" key="4">
    <source>
        <dbReference type="ARBA" id="ARBA00022701"/>
    </source>
</evidence>
<comment type="subcellular location">
    <subcellularLocation>
        <location evidence="1">Cytoplasm</location>
        <location evidence="1">Cytoskeleton</location>
    </subcellularLocation>
</comment>
<protein>
    <recommendedName>
        <fullName evidence="13">Dynein light intermediate chain</fullName>
    </recommendedName>
</protein>
<evidence type="ECO:0000256" key="9">
    <source>
        <dbReference type="ARBA" id="ARBA00023212"/>
    </source>
</evidence>
<proteinExistence type="predicted"/>
<evidence type="ECO:0000256" key="5">
    <source>
        <dbReference type="ARBA" id="ARBA00022741"/>
    </source>
</evidence>
<dbReference type="OrthoDB" id="27603at2759"/>
<sequence>MARTSINSLLPQDSSNKQKGPAASKVEIWSSLLNSVSSGKRLPEKQLILLGGTAESQKDFLESLSSESAATRNHSSKKPPVANQYALGYTYQDVMDADQADTLARLSIYTLADASPTLAPLLKPLLTPNTLPNTLVVVLLDWSQPWNWIRQLQDWIQLLRSVIVSLDMQSKQAMEDNVVHWRDIKRTTTLEGSHTDEDSALPLGPGEWDEPLGMPLCLVCQNTDKMQVLEKEQGWKDEQFDYVGQFVRTILLKHGGSLIYTMPSAPGSLQTLIHTSLGIQSTLQKKKLEHEVINRDKTLVPPNWDSWGKIRIMADNFDAEVVSAMWSHDIQVESQTKATSEAEDADSSTAVSFYEQEIRDPKKDAILPGLARPEGGFEVTSENVQTFLAKQAEILEKLQEEDKAEKASKDQKQLLSKQIISDSRGDVDQHIGPVQYNLGGINLDADSIISHIKDRETIRATEDPPKSPLFQKDTIDDNARLSDFFAKLARKPGTSTTNSPRRTET</sequence>
<dbReference type="STRING" id="50376.A0A517L1Q1"/>
<keyword evidence="3" id="KW-0963">Cytoplasm</keyword>
<dbReference type="PANTHER" id="PTHR12688">
    <property type="entry name" value="DYNEIN LIGHT INTERMEDIATE CHAIN"/>
    <property type="match status" value="1"/>
</dbReference>
<dbReference type="GO" id="GO:0005524">
    <property type="term" value="F:ATP binding"/>
    <property type="evidence" value="ECO:0007669"/>
    <property type="project" value="UniProtKB-KW"/>
</dbReference>
<gene>
    <name evidence="11" type="ORF">FKW77_007786</name>
</gene>
<evidence type="ECO:0000256" key="8">
    <source>
        <dbReference type="ARBA" id="ARBA00023175"/>
    </source>
</evidence>
<name>A0A517L1Q1_9PEZI</name>
<keyword evidence="12" id="KW-1185">Reference proteome</keyword>
<accession>A0A517L1Q1</accession>
<feature type="region of interest" description="Disordered" evidence="10">
    <location>
        <begin position="1"/>
        <end position="21"/>
    </location>
</feature>
<dbReference type="InterPro" id="IPR008467">
    <property type="entry name" value="Dynein1_light_intermed_chain"/>
</dbReference>
<feature type="compositionally biased region" description="Polar residues" evidence="10">
    <location>
        <begin position="1"/>
        <end position="18"/>
    </location>
</feature>
<evidence type="ECO:0000256" key="2">
    <source>
        <dbReference type="ARBA" id="ARBA00022448"/>
    </source>
</evidence>
<dbReference type="Proteomes" id="UP000316270">
    <property type="component" value="Chromosome 3"/>
</dbReference>
<evidence type="ECO:0008006" key="13">
    <source>
        <dbReference type="Google" id="ProtNLM"/>
    </source>
</evidence>
<dbReference type="AlphaFoldDB" id="A0A517L1Q1"/>
<dbReference type="EMBL" id="CP042187">
    <property type="protein sequence ID" value="QDS69546.1"/>
    <property type="molecule type" value="Genomic_DNA"/>
</dbReference>
<dbReference type="Pfam" id="PF05783">
    <property type="entry name" value="DLIC"/>
    <property type="match status" value="1"/>
</dbReference>
<keyword evidence="5" id="KW-0547">Nucleotide-binding</keyword>
<dbReference type="GO" id="GO:0035974">
    <property type="term" value="C:meiotic spindle pole body"/>
    <property type="evidence" value="ECO:0007669"/>
    <property type="project" value="TreeGrafter"/>
</dbReference>
<dbReference type="GO" id="GO:0045504">
    <property type="term" value="F:dynein heavy chain binding"/>
    <property type="evidence" value="ECO:0007669"/>
    <property type="project" value="TreeGrafter"/>
</dbReference>